<evidence type="ECO:0000313" key="2">
    <source>
        <dbReference type="Proteomes" id="UP000018890"/>
    </source>
</evidence>
<gene>
    <name evidence="1" type="ORF">JCM9140_1357</name>
</gene>
<dbReference type="STRING" id="1236970.JCM9140_1357"/>
<dbReference type="InterPro" id="IPR045707">
    <property type="entry name" value="DUF6063"/>
</dbReference>
<sequence length="245" mass="29133">MLLEESVVMRAFTVFRELTRNGFVEGETFEEYSSESQIRRLVEAYAEEVDCKVVAAGDRLYLVPTTKLSPFHITNETMKKTYLKSNATNADIYTMYLATLVLFGEFYDSYATREATRDFIQIDDWVRAVTKRIDFLKEHDLEQLKELEHEYSYNWIQIVEKWDSLDDYKETAKRQSGQTQSRLSFIDSVQRFLKDQELVMEIGNGELRLTEKAKTIVQSYFMDYEYNRGILDFLYQHEYKEEEED</sequence>
<dbReference type="AlphaFoldDB" id="W4PZU9"/>
<organism evidence="1 2">
    <name type="scientific">Halalkalibacter wakoensis JCM 9140</name>
    <dbReference type="NCBI Taxonomy" id="1236970"/>
    <lineage>
        <taxon>Bacteria</taxon>
        <taxon>Bacillati</taxon>
        <taxon>Bacillota</taxon>
        <taxon>Bacilli</taxon>
        <taxon>Bacillales</taxon>
        <taxon>Bacillaceae</taxon>
        <taxon>Halalkalibacter</taxon>
    </lineage>
</organism>
<reference evidence="1" key="1">
    <citation type="journal article" date="2014" name="Genome Announc.">
        <title>Draft Genome Sequences of Three Alkaliphilic Bacillus Strains, Bacillus wakoensis JCM 9140T, Bacillus akibai JCM 9157T, and Bacillus hemicellulosilyticus JCM 9152T.</title>
        <authorList>
            <person name="Yuki M."/>
            <person name="Oshima K."/>
            <person name="Suda W."/>
            <person name="Oshida Y."/>
            <person name="Kitamura K."/>
            <person name="Iida T."/>
            <person name="Hattori M."/>
            <person name="Ohkuma M."/>
        </authorList>
    </citation>
    <scope>NUCLEOTIDE SEQUENCE [LARGE SCALE GENOMIC DNA]</scope>
    <source>
        <strain evidence="1">JCM 9140</strain>
    </source>
</reference>
<evidence type="ECO:0000313" key="1">
    <source>
        <dbReference type="EMBL" id="GAE25366.1"/>
    </source>
</evidence>
<dbReference type="Pfam" id="PF19539">
    <property type="entry name" value="DUF6063"/>
    <property type="match status" value="1"/>
</dbReference>
<evidence type="ECO:0008006" key="3">
    <source>
        <dbReference type="Google" id="ProtNLM"/>
    </source>
</evidence>
<proteinExistence type="predicted"/>
<dbReference type="EMBL" id="BAUT01000009">
    <property type="protein sequence ID" value="GAE25366.1"/>
    <property type="molecule type" value="Genomic_DNA"/>
</dbReference>
<protein>
    <recommendedName>
        <fullName evidence="3">Non-ribosomal peptide synthetase module</fullName>
    </recommendedName>
</protein>
<dbReference type="RefSeq" id="WP_034743678.1">
    <property type="nucleotide sequence ID" value="NZ_BAUT01000009.1"/>
</dbReference>
<dbReference type="Proteomes" id="UP000018890">
    <property type="component" value="Unassembled WGS sequence"/>
</dbReference>
<accession>W4PZU9</accession>
<comment type="caution">
    <text evidence="1">The sequence shown here is derived from an EMBL/GenBank/DDBJ whole genome shotgun (WGS) entry which is preliminary data.</text>
</comment>
<keyword evidence="2" id="KW-1185">Reference proteome</keyword>
<name>W4PZU9_9BACI</name>
<dbReference type="OrthoDB" id="1888255at2"/>